<dbReference type="InterPro" id="IPR016032">
    <property type="entry name" value="Sig_transdc_resp-reg_C-effctor"/>
</dbReference>
<sequence length="216" mass="25305">MNTYFKILLLAEKCIKNEVLANVMKNKLKNKIHYVHEEKELRRYQYECNLILMVDLSSLSTKLIEKIMPYQCGFNKSWRVILFNVGEKVDVELITHWKNCCGIFCTDISSTIMIDAIKKINDGEIWLPRSVMSELVTNYRAQSKPIEKEIIATTLKLTQREEDILKLLVSGDSNAKMADSLFVSESTIKTHLYNTFKKIEVKNRREARAWAERRFM</sequence>
<dbReference type="SUPFAM" id="SSF46894">
    <property type="entry name" value="C-terminal effector domain of the bipartite response regulators"/>
    <property type="match status" value="1"/>
</dbReference>
<dbReference type="RefSeq" id="WP_107241791.1">
    <property type="nucleotide sequence ID" value="NZ_PYMJ01000004.1"/>
</dbReference>
<dbReference type="InterPro" id="IPR049151">
    <property type="entry name" value="CsgD-like_REC"/>
</dbReference>
<gene>
    <name evidence="5" type="ORF">C9J12_05415</name>
</gene>
<evidence type="ECO:0000259" key="4">
    <source>
        <dbReference type="PROSITE" id="PS50043"/>
    </source>
</evidence>
<keyword evidence="1" id="KW-0805">Transcription regulation</keyword>
<evidence type="ECO:0000313" key="5">
    <source>
        <dbReference type="EMBL" id="PSU50176.1"/>
    </source>
</evidence>
<dbReference type="InterPro" id="IPR036388">
    <property type="entry name" value="WH-like_DNA-bd_sf"/>
</dbReference>
<evidence type="ECO:0000256" key="2">
    <source>
        <dbReference type="ARBA" id="ARBA00023125"/>
    </source>
</evidence>
<evidence type="ECO:0000256" key="1">
    <source>
        <dbReference type="ARBA" id="ARBA00023015"/>
    </source>
</evidence>
<accession>A0A2T3JMB2</accession>
<comment type="caution">
    <text evidence="5">The sequence shown here is derived from an EMBL/GenBank/DDBJ whole genome shotgun (WGS) entry which is preliminary data.</text>
</comment>
<protein>
    <recommendedName>
        <fullName evidence="4">HTH luxR-type domain-containing protein</fullName>
    </recommendedName>
</protein>
<dbReference type="CDD" id="cd06170">
    <property type="entry name" value="LuxR_C_like"/>
    <property type="match status" value="1"/>
</dbReference>
<keyword evidence="3" id="KW-0804">Transcription</keyword>
<keyword evidence="2" id="KW-0238">DNA-binding</keyword>
<dbReference type="OrthoDB" id="561214at2"/>
<dbReference type="PROSITE" id="PS50043">
    <property type="entry name" value="HTH_LUXR_2"/>
    <property type="match status" value="1"/>
</dbReference>
<reference evidence="5 6" key="1">
    <citation type="submission" date="2018-01" db="EMBL/GenBank/DDBJ databases">
        <title>Whole genome sequencing of Histamine producing bacteria.</title>
        <authorList>
            <person name="Butler K."/>
        </authorList>
    </citation>
    <scope>NUCLEOTIDE SEQUENCE [LARGE SCALE GENOMIC DNA]</scope>
    <source>
        <strain evidence="5 6">JCM 12947</strain>
    </source>
</reference>
<evidence type="ECO:0000256" key="3">
    <source>
        <dbReference type="ARBA" id="ARBA00023163"/>
    </source>
</evidence>
<dbReference type="PRINTS" id="PR00038">
    <property type="entry name" value="HTHLUXR"/>
</dbReference>
<dbReference type="EMBL" id="PYMJ01000004">
    <property type="protein sequence ID" value="PSU50176.1"/>
    <property type="molecule type" value="Genomic_DNA"/>
</dbReference>
<dbReference type="AlphaFoldDB" id="A0A2T3JMB2"/>
<dbReference type="Pfam" id="PF00196">
    <property type="entry name" value="GerE"/>
    <property type="match status" value="1"/>
</dbReference>
<keyword evidence="6" id="KW-1185">Reference proteome</keyword>
<proteinExistence type="predicted"/>
<organism evidence="5 6">
    <name type="scientific">Photobacterium frigidiphilum</name>
    <dbReference type="NCBI Taxonomy" id="264736"/>
    <lineage>
        <taxon>Bacteria</taxon>
        <taxon>Pseudomonadati</taxon>
        <taxon>Pseudomonadota</taxon>
        <taxon>Gammaproteobacteria</taxon>
        <taxon>Vibrionales</taxon>
        <taxon>Vibrionaceae</taxon>
        <taxon>Photobacterium</taxon>
    </lineage>
</organism>
<feature type="domain" description="HTH luxR-type" evidence="4">
    <location>
        <begin position="150"/>
        <end position="215"/>
    </location>
</feature>
<dbReference type="Pfam" id="PF21155">
    <property type="entry name" value="VpsT-like_REC"/>
    <property type="match status" value="1"/>
</dbReference>
<dbReference type="PANTHER" id="PTHR44688:SF16">
    <property type="entry name" value="DNA-BINDING TRANSCRIPTIONAL ACTIVATOR DEVR_DOSR"/>
    <property type="match status" value="1"/>
</dbReference>
<dbReference type="PANTHER" id="PTHR44688">
    <property type="entry name" value="DNA-BINDING TRANSCRIPTIONAL ACTIVATOR DEVR_DOSR"/>
    <property type="match status" value="1"/>
</dbReference>
<dbReference type="SMART" id="SM00421">
    <property type="entry name" value="HTH_LUXR"/>
    <property type="match status" value="1"/>
</dbReference>
<dbReference type="InterPro" id="IPR000792">
    <property type="entry name" value="Tscrpt_reg_LuxR_C"/>
</dbReference>
<dbReference type="Gene3D" id="3.40.50.2300">
    <property type="match status" value="1"/>
</dbReference>
<dbReference type="Proteomes" id="UP000240987">
    <property type="component" value="Unassembled WGS sequence"/>
</dbReference>
<dbReference type="GO" id="GO:0003677">
    <property type="term" value="F:DNA binding"/>
    <property type="evidence" value="ECO:0007669"/>
    <property type="project" value="UniProtKB-KW"/>
</dbReference>
<evidence type="ECO:0000313" key="6">
    <source>
        <dbReference type="Proteomes" id="UP000240987"/>
    </source>
</evidence>
<name>A0A2T3JMB2_9GAMM</name>
<dbReference type="GO" id="GO:0006355">
    <property type="term" value="P:regulation of DNA-templated transcription"/>
    <property type="evidence" value="ECO:0007669"/>
    <property type="project" value="InterPro"/>
</dbReference>
<dbReference type="Gene3D" id="1.10.10.10">
    <property type="entry name" value="Winged helix-like DNA-binding domain superfamily/Winged helix DNA-binding domain"/>
    <property type="match status" value="1"/>
</dbReference>